<evidence type="ECO:0000256" key="3">
    <source>
        <dbReference type="ARBA" id="ARBA00022884"/>
    </source>
</evidence>
<dbReference type="Pfam" id="PF17953">
    <property type="entry name" value="Csm4_C"/>
    <property type="match status" value="1"/>
</dbReference>
<comment type="similarity">
    <text evidence="1">Belongs to the CRISPR-associated Csm4 family.</text>
</comment>
<evidence type="ECO:0000259" key="5">
    <source>
        <dbReference type="Pfam" id="PF17953"/>
    </source>
</evidence>
<proteinExistence type="inferred from homology"/>
<evidence type="ECO:0000313" key="7">
    <source>
        <dbReference type="Proteomes" id="UP000657421"/>
    </source>
</evidence>
<dbReference type="EMBL" id="JACRSZ010000001">
    <property type="protein sequence ID" value="MBC8571876.1"/>
    <property type="molecule type" value="Genomic_DNA"/>
</dbReference>
<evidence type="ECO:0000256" key="4">
    <source>
        <dbReference type="ARBA" id="ARBA00023118"/>
    </source>
</evidence>
<dbReference type="Proteomes" id="UP000657421">
    <property type="component" value="Unassembled WGS sequence"/>
</dbReference>
<dbReference type="RefSeq" id="WP_249306869.1">
    <property type="nucleotide sequence ID" value="NZ_JACRSZ010000001.1"/>
</dbReference>
<evidence type="ECO:0000313" key="6">
    <source>
        <dbReference type="EMBL" id="MBC8571876.1"/>
    </source>
</evidence>
<dbReference type="InterPro" id="IPR005510">
    <property type="entry name" value="Csm4"/>
</dbReference>
<dbReference type="InterPro" id="IPR019117">
    <property type="entry name" value="CRISPR-assoc_protein_Cmr3"/>
</dbReference>
<organism evidence="6 7">
    <name type="scientific">Jingyaoa shaoxingensis</name>
    <dbReference type="NCBI Taxonomy" id="2763671"/>
    <lineage>
        <taxon>Bacteria</taxon>
        <taxon>Bacillati</taxon>
        <taxon>Bacillota</taxon>
        <taxon>Clostridia</taxon>
        <taxon>Lachnospirales</taxon>
        <taxon>Lachnospiraceae</taxon>
        <taxon>Jingyaoa</taxon>
    </lineage>
</organism>
<keyword evidence="7" id="KW-1185">Reference proteome</keyword>
<name>A0ABR7N634_9FIRM</name>
<reference evidence="6 7" key="1">
    <citation type="submission" date="2020-08" db="EMBL/GenBank/DDBJ databases">
        <title>Genome public.</title>
        <authorList>
            <person name="Liu C."/>
            <person name="Sun Q."/>
        </authorList>
    </citation>
    <scope>NUCLEOTIDE SEQUENCE [LARGE SCALE GENOMIC DNA]</scope>
    <source>
        <strain evidence="6 7">NSJ-46</strain>
    </source>
</reference>
<feature type="domain" description="Csm4 C-terminal" evidence="5">
    <location>
        <begin position="215"/>
        <end position="304"/>
    </location>
</feature>
<sequence length="305" mass="35349">MIYQIYKMEFLSNVRFGKQSLNDTNPTLYADTLFSALYQEAMKQQKENSFYQMVHTGKLIFSDGFPYQGREYYLPKPYIRIEGTDKKGNSKEKKEFKKLKYIPLSTLERYLKGETKAEEFEEEQELGYIGMKVSVAVRGKEEPEPYRVRYFTFQEGNGLYFLVKTDNEEGIQLLDELMTGLSYSGIGGKRHTGMGRFEYERCDMPVILRTKLETSAEKYMLLSTALPEENELEQILEQAEYQLLKRSGFVASTDYADQQMRKRDLYVFQSGSCFGKTFSGQIVDVSDAGRHPVYRYAMGIFMGVG</sequence>
<gene>
    <name evidence="6" type="primary">csm4</name>
    <name evidence="6" type="ORF">H8716_02065</name>
</gene>
<evidence type="ECO:0000256" key="2">
    <source>
        <dbReference type="ARBA" id="ARBA00016109"/>
    </source>
</evidence>
<evidence type="ECO:0000256" key="1">
    <source>
        <dbReference type="ARBA" id="ARBA00005772"/>
    </source>
</evidence>
<comment type="caution">
    <text evidence="6">The sequence shown here is derived from an EMBL/GenBank/DDBJ whole genome shotgun (WGS) entry which is preliminary data.</text>
</comment>
<protein>
    <recommendedName>
        <fullName evidence="2">CRISPR system Cms protein Csm4</fullName>
    </recommendedName>
</protein>
<accession>A0ABR7N634</accession>
<keyword evidence="4" id="KW-0051">Antiviral defense</keyword>
<dbReference type="InterPro" id="IPR040932">
    <property type="entry name" value="Csm4_C"/>
</dbReference>
<keyword evidence="3" id="KW-0694">RNA-binding</keyword>
<dbReference type="NCBIfam" id="TIGR01903">
    <property type="entry name" value="cas5_csm4"/>
    <property type="match status" value="1"/>
</dbReference>
<dbReference type="Pfam" id="PF09700">
    <property type="entry name" value="Cas_Cmr3"/>
    <property type="match status" value="1"/>
</dbReference>